<evidence type="ECO:0000313" key="1">
    <source>
        <dbReference type="EMBL" id="TKW35233.1"/>
    </source>
</evidence>
<dbReference type="Gramene" id="TKW35233">
    <property type="protein sequence ID" value="TKW35233"/>
    <property type="gene ID" value="SEVIR_2G359050v2"/>
</dbReference>
<sequence length="54" mass="6027">MSPSLILIVATLESTLRFNSPSTLNSFCLKLSRIASFIAVHICFWCYGKTSNPF</sequence>
<name>A0A4U6W1R7_SETVI</name>
<reference evidence="1" key="1">
    <citation type="submission" date="2019-03" db="EMBL/GenBank/DDBJ databases">
        <title>WGS assembly of Setaria viridis.</title>
        <authorList>
            <person name="Huang P."/>
            <person name="Jenkins J."/>
            <person name="Grimwood J."/>
            <person name="Barry K."/>
            <person name="Healey A."/>
            <person name="Mamidi S."/>
            <person name="Sreedasyam A."/>
            <person name="Shu S."/>
            <person name="Feldman M."/>
            <person name="Wu J."/>
            <person name="Yu Y."/>
            <person name="Chen C."/>
            <person name="Johnson J."/>
            <person name="Rokhsar D."/>
            <person name="Baxter I."/>
            <person name="Schmutz J."/>
            <person name="Brutnell T."/>
            <person name="Kellogg E."/>
        </authorList>
    </citation>
    <scope>NUCLEOTIDE SEQUENCE [LARGE SCALE GENOMIC DNA]</scope>
</reference>
<evidence type="ECO:0000313" key="2">
    <source>
        <dbReference type="Proteomes" id="UP000298652"/>
    </source>
</evidence>
<organism evidence="1 2">
    <name type="scientific">Setaria viridis</name>
    <name type="common">Green bristlegrass</name>
    <name type="synonym">Setaria italica subsp. viridis</name>
    <dbReference type="NCBI Taxonomy" id="4556"/>
    <lineage>
        <taxon>Eukaryota</taxon>
        <taxon>Viridiplantae</taxon>
        <taxon>Streptophyta</taxon>
        <taxon>Embryophyta</taxon>
        <taxon>Tracheophyta</taxon>
        <taxon>Spermatophyta</taxon>
        <taxon>Magnoliopsida</taxon>
        <taxon>Liliopsida</taxon>
        <taxon>Poales</taxon>
        <taxon>Poaceae</taxon>
        <taxon>PACMAD clade</taxon>
        <taxon>Panicoideae</taxon>
        <taxon>Panicodae</taxon>
        <taxon>Paniceae</taxon>
        <taxon>Cenchrinae</taxon>
        <taxon>Setaria</taxon>
    </lineage>
</organism>
<protein>
    <submittedName>
        <fullName evidence="1">Uncharacterized protein</fullName>
    </submittedName>
</protein>
<gene>
    <name evidence="1" type="ORF">SEVIR_2G359050v2</name>
</gene>
<proteinExistence type="predicted"/>
<dbReference type="EMBL" id="CM016553">
    <property type="protein sequence ID" value="TKW35233.1"/>
    <property type="molecule type" value="Genomic_DNA"/>
</dbReference>
<dbReference type="AlphaFoldDB" id="A0A4U6W1R7"/>
<accession>A0A4U6W1R7</accession>
<dbReference type="Proteomes" id="UP000298652">
    <property type="component" value="Chromosome 2"/>
</dbReference>
<keyword evidence="2" id="KW-1185">Reference proteome</keyword>